<evidence type="ECO:0000256" key="4">
    <source>
        <dbReference type="ARBA" id="ARBA00022490"/>
    </source>
</evidence>
<dbReference type="Pfam" id="PF00931">
    <property type="entry name" value="NB-ARC"/>
    <property type="match status" value="2"/>
</dbReference>
<evidence type="ECO:0000256" key="6">
    <source>
        <dbReference type="ARBA" id="ARBA00022667"/>
    </source>
</evidence>
<keyword evidence="5" id="KW-0433">Leucine-rich repeat</keyword>
<name>A0AAV1CLZ4_OLDCO</name>
<organism evidence="13 14">
    <name type="scientific">Oldenlandia corymbosa var. corymbosa</name>
    <dbReference type="NCBI Taxonomy" id="529605"/>
    <lineage>
        <taxon>Eukaryota</taxon>
        <taxon>Viridiplantae</taxon>
        <taxon>Streptophyta</taxon>
        <taxon>Embryophyta</taxon>
        <taxon>Tracheophyta</taxon>
        <taxon>Spermatophyta</taxon>
        <taxon>Magnoliopsida</taxon>
        <taxon>eudicotyledons</taxon>
        <taxon>Gunneridae</taxon>
        <taxon>Pentapetalae</taxon>
        <taxon>asterids</taxon>
        <taxon>lamiids</taxon>
        <taxon>Gentianales</taxon>
        <taxon>Rubiaceae</taxon>
        <taxon>Rubioideae</taxon>
        <taxon>Spermacoceae</taxon>
        <taxon>Hedyotis-Oldenlandia complex</taxon>
        <taxon>Oldenlandia</taxon>
    </lineage>
</organism>
<comment type="subcellular location">
    <subcellularLocation>
        <location evidence="2">Cytoplasm</location>
    </subcellularLocation>
</comment>
<dbReference type="PRINTS" id="PR00364">
    <property type="entry name" value="DISEASERSIST"/>
</dbReference>
<evidence type="ECO:0000313" key="13">
    <source>
        <dbReference type="EMBL" id="CAI9096113.1"/>
    </source>
</evidence>
<evidence type="ECO:0000256" key="5">
    <source>
        <dbReference type="ARBA" id="ARBA00022614"/>
    </source>
</evidence>
<dbReference type="Gene3D" id="1.10.8.430">
    <property type="entry name" value="Helical domain of apoptotic protease-activating factors"/>
    <property type="match status" value="1"/>
</dbReference>
<evidence type="ECO:0000259" key="11">
    <source>
        <dbReference type="Pfam" id="PF00931"/>
    </source>
</evidence>
<sequence>MAHAALVYLMSLLDTELIQFSFRVLEIEEEKATVFLLRADEVVSKLSEFKNLRDVPDSYMMQLRKGSEPLSLPISEDFINAARSPKVLLDSRPIMKRIPNILDQLYHGYFDASMVMYGLDEEVVSHPAPILIQQQDLLNDLLSANEQFLRIIDFFNRLIQKAEAPYSVASSLLKKLKVTNLHEVNHIKIAAEKAAESIEDMLTVVRNHLFEKEDFTEDSSFHDLVEHIGHTLEGAYDSLKGLNRFMVVGSVQGHLRFLNQIFEPCCAPSEPVRFQDADLLTDLDEDVRHMIQELTKQSHGLTILQVSEMGCIGKPTLAEKVFRHETVVRHFECLARIGSVSTIDQVLSHLLYSIAPTCGGTHHDKNKEDKGKLLCKSLEGKKYLIVLHGLQNLEIWEAIQKYFPDDKVGSRIIVSSVLNPGSSQRSTPVNEDIVVSLDEDTSKIIDQLSRPPSRLSIVTITGMGGIGKSTLAKKVFHHPAIVHHFHSTAWISTVSSIDQVLFHLLQINAPSRRFQALTIEDKGLLLYRSLKGRRYLIVVDGLWNFEVWDAAQRYLPDDNVGSRILITTRVMEFIPSNSIPTNPPHCMEPLDKHQSWELLEKLVFGQESCPEELKAVGKEIAERCGGLPLAIVVIAGILDGIPRSFFSWLSIRIAVTSAVSADAKQCLDILALSYTLLPDYLRACFLYMGVFPANHQIEVEKLLNLWVANGFLNSNSSKLEAEKYLNGLIDRNLVQAGKRSFNGKLKTCFIHDLVRRLCLRQAEKENFMQVVESNAIANDLEKQKHLVFNLEDLDDFQLLPPLPNLHSFIWPNLGSDFTPGMILLQLSAFKRLRVLDMYFVPFDSFPSALLNLVSLRYLALNVTYELDASISQLLKLQTLLVYGPWVSGKGDGTPPTLYLEFWKMPWLRNVYVKVPSYLTYPYPLRPLLDGVQGPSNLQSLSKIAFSSCTKEVFLLMANLKKLGVSETEEDFKNDELTKCFQNLSLLTELETLNCSLYKGNREARILDWNALPISLKKLTLDGSHLSWDEMTSLALLPRLESLKLKNYAFQGSNWVVTEEEVFGSLKHLLIDNTDLANWEVETTDNFPRLQRLVLRSCEFLEMIPCGELSVLEEIELHHCSESAKNSAGEFEEQYGGPKVVTGSYW</sequence>
<dbReference type="InterPro" id="IPR044974">
    <property type="entry name" value="Disease_R_plants"/>
</dbReference>
<keyword evidence="4" id="KW-0963">Cytoplasm</keyword>
<evidence type="ECO:0000256" key="3">
    <source>
        <dbReference type="ARBA" id="ARBA00008894"/>
    </source>
</evidence>
<gene>
    <name evidence="13" type="ORF">OLC1_LOCUS6941</name>
</gene>
<protein>
    <submittedName>
        <fullName evidence="13">OLC1v1032190C1</fullName>
    </submittedName>
</protein>
<dbReference type="PANTHER" id="PTHR23155">
    <property type="entry name" value="DISEASE RESISTANCE PROTEIN RP"/>
    <property type="match status" value="1"/>
</dbReference>
<evidence type="ECO:0000256" key="7">
    <source>
        <dbReference type="ARBA" id="ARBA00022737"/>
    </source>
</evidence>
<comment type="similarity">
    <text evidence="3">Belongs to the disease resistance NB-LRR family.</text>
</comment>
<dbReference type="InterPro" id="IPR042197">
    <property type="entry name" value="Apaf_helical"/>
</dbReference>
<dbReference type="Pfam" id="PF23559">
    <property type="entry name" value="WHD_DRP"/>
    <property type="match status" value="1"/>
</dbReference>
<evidence type="ECO:0000256" key="1">
    <source>
        <dbReference type="ARBA" id="ARBA00002074"/>
    </source>
</evidence>
<dbReference type="Gene3D" id="3.40.50.300">
    <property type="entry name" value="P-loop containing nucleotide triphosphate hydrolases"/>
    <property type="match status" value="2"/>
</dbReference>
<evidence type="ECO:0000256" key="9">
    <source>
        <dbReference type="ARBA" id="ARBA00022821"/>
    </source>
</evidence>
<dbReference type="PANTHER" id="PTHR23155:SF1152">
    <property type="entry name" value="AAA+ ATPASE DOMAIN-CONTAINING PROTEIN"/>
    <property type="match status" value="1"/>
</dbReference>
<dbReference type="Gene3D" id="1.10.10.10">
    <property type="entry name" value="Winged helix-like DNA-binding domain superfamily/Winged helix DNA-binding domain"/>
    <property type="match status" value="1"/>
</dbReference>
<keyword evidence="14" id="KW-1185">Reference proteome</keyword>
<keyword evidence="10" id="KW-0067">ATP-binding</keyword>
<dbReference type="InterPro" id="IPR032675">
    <property type="entry name" value="LRR_dom_sf"/>
</dbReference>
<dbReference type="EMBL" id="OX459119">
    <property type="protein sequence ID" value="CAI9096113.1"/>
    <property type="molecule type" value="Genomic_DNA"/>
</dbReference>
<feature type="domain" description="NB-ARC" evidence="11">
    <location>
        <begin position="285"/>
        <end position="415"/>
    </location>
</feature>
<dbReference type="GO" id="GO:0005524">
    <property type="term" value="F:ATP binding"/>
    <property type="evidence" value="ECO:0007669"/>
    <property type="project" value="UniProtKB-KW"/>
</dbReference>
<dbReference type="InterPro" id="IPR027417">
    <property type="entry name" value="P-loop_NTPase"/>
</dbReference>
<feature type="domain" description="NB-ARC" evidence="11">
    <location>
        <begin position="439"/>
        <end position="608"/>
    </location>
</feature>
<keyword evidence="8" id="KW-0547">Nucleotide-binding</keyword>
<dbReference type="InterPro" id="IPR002182">
    <property type="entry name" value="NB-ARC"/>
</dbReference>
<reference evidence="13" key="1">
    <citation type="submission" date="2023-03" db="EMBL/GenBank/DDBJ databases">
        <authorList>
            <person name="Julca I."/>
        </authorList>
    </citation>
    <scope>NUCLEOTIDE SEQUENCE</scope>
</reference>
<dbReference type="GO" id="GO:0098542">
    <property type="term" value="P:defense response to other organism"/>
    <property type="evidence" value="ECO:0007669"/>
    <property type="project" value="TreeGrafter"/>
</dbReference>
<feature type="domain" description="Disease resistance protein winged helix" evidence="12">
    <location>
        <begin position="690"/>
        <end position="757"/>
    </location>
</feature>
<evidence type="ECO:0000256" key="8">
    <source>
        <dbReference type="ARBA" id="ARBA00022741"/>
    </source>
</evidence>
<dbReference type="SUPFAM" id="SSF52058">
    <property type="entry name" value="L domain-like"/>
    <property type="match status" value="1"/>
</dbReference>
<dbReference type="SUPFAM" id="SSF52540">
    <property type="entry name" value="P-loop containing nucleoside triphosphate hydrolases"/>
    <property type="match status" value="2"/>
</dbReference>
<evidence type="ECO:0000256" key="2">
    <source>
        <dbReference type="ARBA" id="ARBA00004496"/>
    </source>
</evidence>
<accession>A0AAV1CLZ4</accession>
<dbReference type="Gene3D" id="3.80.10.10">
    <property type="entry name" value="Ribonuclease Inhibitor"/>
    <property type="match status" value="1"/>
</dbReference>
<evidence type="ECO:0000313" key="14">
    <source>
        <dbReference type="Proteomes" id="UP001161247"/>
    </source>
</evidence>
<dbReference type="FunFam" id="1.10.10.10:FF:000322">
    <property type="entry name" value="Probable disease resistance protein At1g63360"/>
    <property type="match status" value="1"/>
</dbReference>
<comment type="function">
    <text evidence="1">Confers resistance to late blight (Phytophthora infestans) races carrying the avirulence gene Avr1. Resistance proteins guard the plant against pathogens that contain an appropriate avirulence protein via an indirect interaction with this avirulence protein. That triggers a defense system including the hypersensitive response, which restricts the pathogen growth.</text>
</comment>
<dbReference type="InterPro" id="IPR058922">
    <property type="entry name" value="WHD_DRP"/>
</dbReference>
<keyword evidence="6" id="KW-0381">Hypersensitive response</keyword>
<dbReference type="GO" id="GO:0043531">
    <property type="term" value="F:ADP binding"/>
    <property type="evidence" value="ECO:0007669"/>
    <property type="project" value="InterPro"/>
</dbReference>
<keyword evidence="9" id="KW-0611">Plant defense</keyword>
<proteinExistence type="inferred from homology"/>
<dbReference type="Proteomes" id="UP001161247">
    <property type="component" value="Chromosome 2"/>
</dbReference>
<keyword evidence="7" id="KW-0677">Repeat</keyword>
<dbReference type="AlphaFoldDB" id="A0AAV1CLZ4"/>
<evidence type="ECO:0000259" key="12">
    <source>
        <dbReference type="Pfam" id="PF23559"/>
    </source>
</evidence>
<dbReference type="InterPro" id="IPR036388">
    <property type="entry name" value="WH-like_DNA-bd_sf"/>
</dbReference>
<evidence type="ECO:0000256" key="10">
    <source>
        <dbReference type="ARBA" id="ARBA00022840"/>
    </source>
</evidence>